<gene>
    <name evidence="4" type="ORF">RXV79_26240</name>
</gene>
<dbReference type="Gene3D" id="3.10.580.10">
    <property type="entry name" value="CBS-domain"/>
    <property type="match status" value="1"/>
</dbReference>
<accession>A0ABZ0CTV3</accession>
<evidence type="ECO:0000313" key="5">
    <source>
        <dbReference type="Proteomes" id="UP001303946"/>
    </source>
</evidence>
<proteinExistence type="predicted"/>
<sequence length="146" mass="16017">MPKIASVITRNVVVVRPDETLQRAAELMSRLDVGALPVYDGQGLVGIVTDRDITVRATAYNKRPDETLVGDVMSEQTLSCTEHDEIDDVAHMMGEAQVRRLPVLNREGEIVGIVSLGDLATRQEAEDLDHTLRDISQPSDQAIQLA</sequence>
<dbReference type="PROSITE" id="PS51371">
    <property type="entry name" value="CBS"/>
    <property type="match status" value="2"/>
</dbReference>
<evidence type="ECO:0000256" key="2">
    <source>
        <dbReference type="PROSITE-ProRule" id="PRU00703"/>
    </source>
</evidence>
<dbReference type="PANTHER" id="PTHR43080">
    <property type="entry name" value="CBS DOMAIN-CONTAINING PROTEIN CBSX3, MITOCHONDRIAL"/>
    <property type="match status" value="1"/>
</dbReference>
<dbReference type="CDD" id="cd04622">
    <property type="entry name" value="CBS_pair_HRP1_like"/>
    <property type="match status" value="1"/>
</dbReference>
<dbReference type="Proteomes" id="UP001303946">
    <property type="component" value="Chromosome"/>
</dbReference>
<organism evidence="4 5">
    <name type="scientific">Piscinibacter gummiphilus</name>
    <dbReference type="NCBI Taxonomy" id="946333"/>
    <lineage>
        <taxon>Bacteria</taxon>
        <taxon>Pseudomonadati</taxon>
        <taxon>Pseudomonadota</taxon>
        <taxon>Betaproteobacteria</taxon>
        <taxon>Burkholderiales</taxon>
        <taxon>Sphaerotilaceae</taxon>
        <taxon>Piscinibacter</taxon>
    </lineage>
</organism>
<dbReference type="SUPFAM" id="SSF54631">
    <property type="entry name" value="CBS-domain pair"/>
    <property type="match status" value="1"/>
</dbReference>
<evidence type="ECO:0000259" key="3">
    <source>
        <dbReference type="PROSITE" id="PS51371"/>
    </source>
</evidence>
<dbReference type="InterPro" id="IPR046342">
    <property type="entry name" value="CBS_dom_sf"/>
</dbReference>
<dbReference type="SMART" id="SM00116">
    <property type="entry name" value="CBS"/>
    <property type="match status" value="2"/>
</dbReference>
<dbReference type="Pfam" id="PF00571">
    <property type="entry name" value="CBS"/>
    <property type="match status" value="2"/>
</dbReference>
<protein>
    <submittedName>
        <fullName evidence="4">CBS domain-containing protein</fullName>
    </submittedName>
</protein>
<reference evidence="4 5" key="1">
    <citation type="submission" date="2023-10" db="EMBL/GenBank/DDBJ databases">
        <title>Bacteria for the degradation of biodegradable plastic PBAT(Polybutylene adipate terephthalate).</title>
        <authorList>
            <person name="Weon H.-Y."/>
            <person name="Yeon J."/>
        </authorList>
    </citation>
    <scope>NUCLEOTIDE SEQUENCE [LARGE SCALE GENOMIC DNA]</scope>
    <source>
        <strain evidence="4 5">SBD 7-3</strain>
    </source>
</reference>
<dbReference type="InterPro" id="IPR000644">
    <property type="entry name" value="CBS_dom"/>
</dbReference>
<keyword evidence="5" id="KW-1185">Reference proteome</keyword>
<dbReference type="PANTHER" id="PTHR43080:SF2">
    <property type="entry name" value="CBS DOMAIN-CONTAINING PROTEIN"/>
    <property type="match status" value="1"/>
</dbReference>
<evidence type="ECO:0000256" key="1">
    <source>
        <dbReference type="ARBA" id="ARBA00023122"/>
    </source>
</evidence>
<dbReference type="EMBL" id="CP136336">
    <property type="protein sequence ID" value="WOB08387.1"/>
    <property type="molecule type" value="Genomic_DNA"/>
</dbReference>
<keyword evidence="1 2" id="KW-0129">CBS domain</keyword>
<evidence type="ECO:0000313" key="4">
    <source>
        <dbReference type="EMBL" id="WOB08387.1"/>
    </source>
</evidence>
<feature type="domain" description="CBS" evidence="3">
    <location>
        <begin position="73"/>
        <end position="130"/>
    </location>
</feature>
<dbReference type="RefSeq" id="WP_316701126.1">
    <property type="nucleotide sequence ID" value="NZ_CP136336.1"/>
</dbReference>
<feature type="domain" description="CBS" evidence="3">
    <location>
        <begin position="8"/>
        <end position="66"/>
    </location>
</feature>
<name>A0ABZ0CTV3_9BURK</name>
<dbReference type="InterPro" id="IPR051257">
    <property type="entry name" value="Diverse_CBS-Domain"/>
</dbReference>